<keyword evidence="1" id="KW-0378">Hydrolase</keyword>
<evidence type="ECO:0000256" key="1">
    <source>
        <dbReference type="ARBA" id="ARBA00022825"/>
    </source>
</evidence>
<dbReference type="SUPFAM" id="SSF50494">
    <property type="entry name" value="Trypsin-like serine proteases"/>
    <property type="match status" value="1"/>
</dbReference>
<gene>
    <name evidence="3" type="ORF">FKZ59_02340</name>
</gene>
<keyword evidence="2" id="KW-0472">Membrane</keyword>
<dbReference type="AlphaFoldDB" id="A0A540V705"/>
<dbReference type="RefSeq" id="WP_141601127.1">
    <property type="nucleotide sequence ID" value="NZ_JARMSB010000008.1"/>
</dbReference>
<dbReference type="InterPro" id="IPR001940">
    <property type="entry name" value="Peptidase_S1C"/>
</dbReference>
<evidence type="ECO:0000313" key="4">
    <source>
        <dbReference type="Proteomes" id="UP000315753"/>
    </source>
</evidence>
<feature type="transmembrane region" description="Helical" evidence="2">
    <location>
        <begin position="52"/>
        <end position="73"/>
    </location>
</feature>
<keyword evidence="2" id="KW-0812">Transmembrane</keyword>
<dbReference type="EMBL" id="VIGD01000002">
    <property type="protein sequence ID" value="TQE91953.1"/>
    <property type="molecule type" value="Genomic_DNA"/>
</dbReference>
<keyword evidence="4" id="KW-1185">Reference proteome</keyword>
<dbReference type="InterPro" id="IPR043504">
    <property type="entry name" value="Peptidase_S1_PA_chymotrypsin"/>
</dbReference>
<protein>
    <submittedName>
        <fullName evidence="3">Trypsin-like peptidase domain-containing protein</fullName>
    </submittedName>
</protein>
<dbReference type="GO" id="GO:0004252">
    <property type="term" value="F:serine-type endopeptidase activity"/>
    <property type="evidence" value="ECO:0007669"/>
    <property type="project" value="InterPro"/>
</dbReference>
<comment type="caution">
    <text evidence="3">The sequence shown here is derived from an EMBL/GenBank/DDBJ whole genome shotgun (WGS) entry which is preliminary data.</text>
</comment>
<sequence>MTEEKKDGREKQIGEEELIELVLEAQKEALEKEREQRPTGEEPDRKPRRFKILAWLMAITLAFSTFGAIFEIYSIPAIEFLKTSAKLSSQEEIRTYKKAVVQITTEDRKGTGFSVSEDGLIVTNEHVADDALSITVIFPEDGLYKGEIVASYPEVDLALLKVDGNGLPFLTLDDSCQYPQKDPVYFIGNPLSFTGIANEGKVLEPILLSDWEEPVYMMDAPVYRGNSGSPVINGEGKVIGIIFATYDHDRYGQVGLFIPVESLQERLGRLGTFPER</sequence>
<dbReference type="Pfam" id="PF13365">
    <property type="entry name" value="Trypsin_2"/>
    <property type="match status" value="1"/>
</dbReference>
<organism evidence="3 4">
    <name type="scientific">Ureibacillus terrenus</name>
    <dbReference type="NCBI Taxonomy" id="118246"/>
    <lineage>
        <taxon>Bacteria</taxon>
        <taxon>Bacillati</taxon>
        <taxon>Bacillota</taxon>
        <taxon>Bacilli</taxon>
        <taxon>Bacillales</taxon>
        <taxon>Caryophanaceae</taxon>
        <taxon>Ureibacillus</taxon>
    </lineage>
</organism>
<proteinExistence type="predicted"/>
<keyword evidence="1" id="KW-0720">Serine protease</keyword>
<keyword evidence="1" id="KW-0645">Protease</keyword>
<reference evidence="3 4" key="1">
    <citation type="submission" date="2019-06" db="EMBL/GenBank/DDBJ databases">
        <title>Genome sequence of Ureibacillus terrenus.</title>
        <authorList>
            <person name="Maclea K.S."/>
            <person name="Simoes M."/>
        </authorList>
    </citation>
    <scope>NUCLEOTIDE SEQUENCE [LARGE SCALE GENOMIC DNA]</scope>
    <source>
        <strain evidence="3 4">ATCC BAA-384</strain>
    </source>
</reference>
<evidence type="ECO:0000313" key="3">
    <source>
        <dbReference type="EMBL" id="TQE91953.1"/>
    </source>
</evidence>
<dbReference type="GO" id="GO:0006508">
    <property type="term" value="P:proteolysis"/>
    <property type="evidence" value="ECO:0007669"/>
    <property type="project" value="InterPro"/>
</dbReference>
<dbReference type="InterPro" id="IPR009003">
    <property type="entry name" value="Peptidase_S1_PA"/>
</dbReference>
<accession>A0A540V705</accession>
<keyword evidence="2" id="KW-1133">Transmembrane helix</keyword>
<dbReference type="OrthoDB" id="9766361at2"/>
<dbReference type="PANTHER" id="PTHR43019">
    <property type="entry name" value="SERINE ENDOPROTEASE DEGS"/>
    <property type="match status" value="1"/>
</dbReference>
<evidence type="ECO:0000256" key="2">
    <source>
        <dbReference type="SAM" id="Phobius"/>
    </source>
</evidence>
<dbReference type="PANTHER" id="PTHR43019:SF23">
    <property type="entry name" value="PROTEASE DO-LIKE 5, CHLOROPLASTIC"/>
    <property type="match status" value="1"/>
</dbReference>
<dbReference type="Proteomes" id="UP000315753">
    <property type="component" value="Unassembled WGS sequence"/>
</dbReference>
<name>A0A540V705_9BACL</name>
<dbReference type="Gene3D" id="2.40.10.10">
    <property type="entry name" value="Trypsin-like serine proteases"/>
    <property type="match status" value="2"/>
</dbReference>
<dbReference type="PRINTS" id="PR00834">
    <property type="entry name" value="PROTEASES2C"/>
</dbReference>